<evidence type="ECO:0000313" key="5">
    <source>
        <dbReference type="Proteomes" id="UP000007115"/>
    </source>
</evidence>
<dbReference type="VEuPathDB" id="FungiDB:TRIVIDRAFT_191931"/>
<dbReference type="InterPro" id="IPR001155">
    <property type="entry name" value="OxRdtase_FMN_N"/>
</dbReference>
<dbReference type="SUPFAM" id="SSF51395">
    <property type="entry name" value="FMN-linked oxidoreductases"/>
    <property type="match status" value="1"/>
</dbReference>
<dbReference type="HOGENOM" id="CLU_018361_0_0_1"/>
<dbReference type="AlphaFoldDB" id="G9MUW3"/>
<dbReference type="Gene3D" id="3.20.20.70">
    <property type="entry name" value="Aldolase class I"/>
    <property type="match status" value="1"/>
</dbReference>
<dbReference type="OMA" id="WRIITNE"/>
<dbReference type="InterPro" id="IPR045247">
    <property type="entry name" value="Oye-like"/>
</dbReference>
<accession>G9MUW3</accession>
<dbReference type="eggNOG" id="KOG0134">
    <property type="taxonomic scope" value="Eukaryota"/>
</dbReference>
<keyword evidence="5" id="KW-1185">Reference proteome</keyword>
<evidence type="ECO:0000313" key="4">
    <source>
        <dbReference type="EMBL" id="EHK21778.1"/>
    </source>
</evidence>
<evidence type="ECO:0000259" key="3">
    <source>
        <dbReference type="Pfam" id="PF00724"/>
    </source>
</evidence>
<feature type="compositionally biased region" description="Basic residues" evidence="2">
    <location>
        <begin position="28"/>
        <end position="40"/>
    </location>
</feature>
<gene>
    <name evidence="4" type="ORF">TRIVIDRAFT_191931</name>
</gene>
<dbReference type="PANTHER" id="PTHR22893">
    <property type="entry name" value="NADH OXIDOREDUCTASE-RELATED"/>
    <property type="match status" value="1"/>
</dbReference>
<dbReference type="GO" id="GO:0003959">
    <property type="term" value="F:NADPH dehydrogenase activity"/>
    <property type="evidence" value="ECO:0007669"/>
    <property type="project" value="TreeGrafter"/>
</dbReference>
<organism evidence="4 5">
    <name type="scientific">Hypocrea virens (strain Gv29-8 / FGSC 10586)</name>
    <name type="common">Gliocladium virens</name>
    <name type="synonym">Trichoderma virens</name>
    <dbReference type="NCBI Taxonomy" id="413071"/>
    <lineage>
        <taxon>Eukaryota</taxon>
        <taxon>Fungi</taxon>
        <taxon>Dikarya</taxon>
        <taxon>Ascomycota</taxon>
        <taxon>Pezizomycotina</taxon>
        <taxon>Sordariomycetes</taxon>
        <taxon>Hypocreomycetidae</taxon>
        <taxon>Hypocreales</taxon>
        <taxon>Hypocreaceae</taxon>
        <taxon>Trichoderma</taxon>
    </lineage>
</organism>
<dbReference type="PANTHER" id="PTHR22893:SF91">
    <property type="entry name" value="NADPH DEHYDROGENASE 2-RELATED"/>
    <property type="match status" value="1"/>
</dbReference>
<feature type="region of interest" description="Disordered" evidence="2">
    <location>
        <begin position="16"/>
        <end position="51"/>
    </location>
</feature>
<reference evidence="4 5" key="1">
    <citation type="journal article" date="2011" name="Genome Biol.">
        <title>Comparative genome sequence analysis underscores mycoparasitism as the ancestral life style of Trichoderma.</title>
        <authorList>
            <person name="Kubicek C.P."/>
            <person name="Herrera-Estrella A."/>
            <person name="Seidl-Seiboth V."/>
            <person name="Martinez D.A."/>
            <person name="Druzhinina I.S."/>
            <person name="Thon M."/>
            <person name="Zeilinger S."/>
            <person name="Casas-Flores S."/>
            <person name="Horwitz B.A."/>
            <person name="Mukherjee P.K."/>
            <person name="Mukherjee M."/>
            <person name="Kredics L."/>
            <person name="Alcaraz L.D."/>
            <person name="Aerts A."/>
            <person name="Antal Z."/>
            <person name="Atanasova L."/>
            <person name="Cervantes-Badillo M.G."/>
            <person name="Challacombe J."/>
            <person name="Chertkov O."/>
            <person name="McCluskey K."/>
            <person name="Coulpier F."/>
            <person name="Deshpande N."/>
            <person name="von Doehren H."/>
            <person name="Ebbole D.J."/>
            <person name="Esquivel-Naranjo E.U."/>
            <person name="Fekete E."/>
            <person name="Flipphi M."/>
            <person name="Glaser F."/>
            <person name="Gomez-Rodriguez E.Y."/>
            <person name="Gruber S."/>
            <person name="Han C."/>
            <person name="Henrissat B."/>
            <person name="Hermosa R."/>
            <person name="Hernandez-Onate M."/>
            <person name="Karaffa L."/>
            <person name="Kosti I."/>
            <person name="Le Crom S."/>
            <person name="Lindquist E."/>
            <person name="Lucas S."/>
            <person name="Luebeck M."/>
            <person name="Luebeck P.S."/>
            <person name="Margeot A."/>
            <person name="Metz B."/>
            <person name="Misra M."/>
            <person name="Nevalainen H."/>
            <person name="Omann M."/>
            <person name="Packer N."/>
            <person name="Perrone G."/>
            <person name="Uresti-Rivera E.E."/>
            <person name="Salamov A."/>
            <person name="Schmoll M."/>
            <person name="Seiboth B."/>
            <person name="Shapiro H."/>
            <person name="Sukno S."/>
            <person name="Tamayo-Ramos J.A."/>
            <person name="Tisch D."/>
            <person name="Wiest A."/>
            <person name="Wilkinson H.H."/>
            <person name="Zhang M."/>
            <person name="Coutinho P.M."/>
            <person name="Kenerley C.M."/>
            <person name="Monte E."/>
            <person name="Baker S.E."/>
            <person name="Grigoriev I.V."/>
        </authorList>
    </citation>
    <scope>NUCLEOTIDE SEQUENCE [LARGE SCALE GENOMIC DNA]</scope>
    <source>
        <strain evidence="5">Gv29-8 / FGSC 10586</strain>
    </source>
</reference>
<dbReference type="InParanoid" id="G9MUW3"/>
<dbReference type="InterPro" id="IPR013785">
    <property type="entry name" value="Aldolase_TIM"/>
</dbReference>
<dbReference type="GeneID" id="25789587"/>
<feature type="domain" description="NADH:flavin oxidoreductase/NADH oxidase N-terminal" evidence="3">
    <location>
        <begin position="406"/>
        <end position="727"/>
    </location>
</feature>
<protein>
    <recommendedName>
        <fullName evidence="3">NADH:flavin oxidoreductase/NADH oxidase N-terminal domain-containing protein</fullName>
    </recommendedName>
</protein>
<dbReference type="OrthoDB" id="2130169at2759"/>
<evidence type="ECO:0000256" key="2">
    <source>
        <dbReference type="SAM" id="MobiDB-lite"/>
    </source>
</evidence>
<dbReference type="EMBL" id="ABDF02000063">
    <property type="protein sequence ID" value="EHK21778.1"/>
    <property type="molecule type" value="Genomic_DNA"/>
</dbReference>
<name>G9MUW3_HYPVG</name>
<dbReference type="FunFam" id="3.20.20.70:FF:000138">
    <property type="entry name" value="NADPH dehydrogenase 1"/>
    <property type="match status" value="1"/>
</dbReference>
<sequence length="758" mass="84973">MDEGYNTRNDFQFISIQSPADAKDRDKRRQARSHAAKKGRQQQLQYASPRDAGGTLGQTLIPWSIFAPVSAYGPFETLIGDSPKLRALLSHDAARQAAEPIFSVADPVVFQDFASVFRTDLDDPALLNAVKLTFAFAVTGGNIDQECLEYQNQAMGAIRERMDSLESALSLPTLGAILLLADLNSSVMTGSSRIVDHTTFVELQWKRDPFASTYFVLAPGFQRISHLFDEDFIEVLKDIHALQCVQDLPRYSCQNPIEMLRVDNQQASIGSRLVDLPKLSATMEACYLAAYLSACMLCCKVWRHSVMPSHVSLKLLRKLQESNDDIFWDENPDLLIWISYLGGSFSPRGVIHLEYNIILKTNHNSRFKGLYQSLEDLLEILHRYIWSEKAYRTQLEEYWKEIQLELVKHRVGMPGLSRFRGTDDHVATPMMKEYYSQRSQVPGTLIITEAGIISPGAGGYPNAPGIWREDQVAAWKTITDEVHQNGCFIICQIFHVGRAAVPDIAEKEGIEIVSSSAIPHGEGAPVPRALTVEEIKQIVHDFATAAKNAIRAGFDSVELHAGNGYLLDSFIQDVSNTRTDEYGGSIQNRSRFVSEVMKAVGDAIGPQRIGIRLSPWSTFQGMRMKEPIPQFSDVINKAKELGLAYIHLIEPRVANSDDLDHLITESLDFAINLWGGPILLAGGYKPDNVQKTVDETYPGKDIMVMFGRYFVANPDLVFRIKNNLNLNQYDRSTFYAVKNPHGYLDYPFSSEFLANTKV</sequence>
<comment type="caution">
    <text evidence="4">The sequence shown here is derived from an EMBL/GenBank/DDBJ whole genome shotgun (WGS) entry which is preliminary data.</text>
</comment>
<dbReference type="RefSeq" id="XP_013955972.1">
    <property type="nucleotide sequence ID" value="XM_014100497.1"/>
</dbReference>
<dbReference type="STRING" id="413071.G9MUW3"/>
<dbReference type="Proteomes" id="UP000007115">
    <property type="component" value="Unassembled WGS sequence"/>
</dbReference>
<dbReference type="GO" id="GO:0010181">
    <property type="term" value="F:FMN binding"/>
    <property type="evidence" value="ECO:0007669"/>
    <property type="project" value="InterPro"/>
</dbReference>
<dbReference type="CDD" id="cd02933">
    <property type="entry name" value="OYE_like_FMN"/>
    <property type="match status" value="1"/>
</dbReference>
<dbReference type="Pfam" id="PF00724">
    <property type="entry name" value="Oxidored_FMN"/>
    <property type="match status" value="1"/>
</dbReference>
<proteinExistence type="predicted"/>
<keyword evidence="1" id="KW-0285">Flavoprotein</keyword>
<evidence type="ECO:0000256" key="1">
    <source>
        <dbReference type="ARBA" id="ARBA00022630"/>
    </source>
</evidence>